<evidence type="ECO:0000313" key="1">
    <source>
        <dbReference type="EMBL" id="EOA96069.1"/>
    </source>
</evidence>
<reference evidence="2" key="1">
    <citation type="journal article" date="2013" name="Nat. Genet.">
        <title>The duck genome and transcriptome provide insight into an avian influenza virus reservoir species.</title>
        <authorList>
            <person name="Huang Y."/>
            <person name="Li Y."/>
            <person name="Burt D.W."/>
            <person name="Chen H."/>
            <person name="Zhang Y."/>
            <person name="Qian W."/>
            <person name="Kim H."/>
            <person name="Gan S."/>
            <person name="Zhao Y."/>
            <person name="Li J."/>
            <person name="Yi K."/>
            <person name="Feng H."/>
            <person name="Zhu P."/>
            <person name="Li B."/>
            <person name="Liu Q."/>
            <person name="Fairley S."/>
            <person name="Magor K.E."/>
            <person name="Du Z."/>
            <person name="Hu X."/>
            <person name="Goodman L."/>
            <person name="Tafer H."/>
            <person name="Vignal A."/>
            <person name="Lee T."/>
            <person name="Kim K.W."/>
            <person name="Sheng Z."/>
            <person name="An Y."/>
            <person name="Searle S."/>
            <person name="Herrero J."/>
            <person name="Groenen M.A."/>
            <person name="Crooijmans R.P."/>
            <person name="Faraut T."/>
            <person name="Cai Q."/>
            <person name="Webster R.G."/>
            <person name="Aldridge J.R."/>
            <person name="Warren W.C."/>
            <person name="Bartschat S."/>
            <person name="Kehr S."/>
            <person name="Marz M."/>
            <person name="Stadler P.F."/>
            <person name="Smith J."/>
            <person name="Kraus R.H."/>
            <person name="Zhao Y."/>
            <person name="Ren L."/>
            <person name="Fei J."/>
            <person name="Morisson M."/>
            <person name="Kaiser P."/>
            <person name="Griffin D.K."/>
            <person name="Rao M."/>
            <person name="Pitel F."/>
            <person name="Wang J."/>
            <person name="Li N."/>
        </authorList>
    </citation>
    <scope>NUCLEOTIDE SEQUENCE [LARGE SCALE GENOMIC DNA]</scope>
</reference>
<protein>
    <submittedName>
        <fullName evidence="1">Uncharacterized protein</fullName>
    </submittedName>
</protein>
<gene>
    <name evidence="1" type="ORF">Anapl_14122</name>
</gene>
<dbReference type="AlphaFoldDB" id="R0L3U1"/>
<name>R0L3U1_ANAPL</name>
<dbReference type="Proteomes" id="UP000296049">
    <property type="component" value="Unassembled WGS sequence"/>
</dbReference>
<organism evidence="1 2">
    <name type="scientific">Anas platyrhynchos</name>
    <name type="common">Mallard</name>
    <name type="synonym">Anas boschas</name>
    <dbReference type="NCBI Taxonomy" id="8839"/>
    <lineage>
        <taxon>Eukaryota</taxon>
        <taxon>Metazoa</taxon>
        <taxon>Chordata</taxon>
        <taxon>Craniata</taxon>
        <taxon>Vertebrata</taxon>
        <taxon>Euteleostomi</taxon>
        <taxon>Archelosauria</taxon>
        <taxon>Archosauria</taxon>
        <taxon>Dinosauria</taxon>
        <taxon>Saurischia</taxon>
        <taxon>Theropoda</taxon>
        <taxon>Coelurosauria</taxon>
        <taxon>Aves</taxon>
        <taxon>Neognathae</taxon>
        <taxon>Galloanserae</taxon>
        <taxon>Anseriformes</taxon>
        <taxon>Anatidae</taxon>
        <taxon>Anatinae</taxon>
        <taxon>Anas</taxon>
    </lineage>
</organism>
<proteinExistence type="predicted"/>
<sequence>MAFNWVFILRTAQYARGTRIIAPSWDASGHGHDAQLRLGPASLRQLSLLTPAADPGPALLSCSGALKNLTNLPSDIFSGQHNRDGVWCICVPEGLLHLCNHGTCNLRTGKKVHSLKMQLLKKPRIIQNDLEAQTLAVRGQTSFSSHKTHASFEPVLTEGSQEEELLCMPSQNNCDSCLWQPASDMASQQAEDGAVPVAWQTRSCLRLGIIWPPDGLPGVRSTATNPQPRAKETSANRYVAAQNLFMALYRATEVNRCIMASGSRVLVQMRTEGKEKHLEEALEHPVPPRRPMSLHAAVAPSHCPAGAQDPMQELQPRHWLYREIKFCLVSHHAHVTSSLLSWRQGFRAASRGLLPARQKWKLEKRKKSFTTSFMLLTARAQTGEGHFGEGPPLSEGCRGPDRGSVQSTRQSAVFLPQSFCSLFSNYPMVSSPSDTWMEQRRCTFALGAGRRFTLASEFIALVPHRYSKACLLALESGLQ</sequence>
<evidence type="ECO:0000313" key="2">
    <source>
        <dbReference type="Proteomes" id="UP000296049"/>
    </source>
</evidence>
<accession>R0L3U1</accession>
<dbReference type="EMBL" id="KB744087">
    <property type="protein sequence ID" value="EOA96069.1"/>
    <property type="molecule type" value="Genomic_DNA"/>
</dbReference>
<keyword evidence="2" id="KW-1185">Reference proteome</keyword>